<dbReference type="AlphaFoldDB" id="A0A8S1FFL2"/>
<reference evidence="2 3" key="1">
    <citation type="submission" date="2020-04" db="EMBL/GenBank/DDBJ databases">
        <authorList>
            <person name="Laetsch R D."/>
            <person name="Stevens L."/>
            <person name="Kumar S."/>
            <person name="Blaxter L. M."/>
        </authorList>
    </citation>
    <scope>NUCLEOTIDE SEQUENCE [LARGE SCALE GENOMIC DNA]</scope>
</reference>
<proteinExistence type="predicted"/>
<gene>
    <name evidence="2" type="ORF">CBOVIS_LOCUS12746</name>
</gene>
<dbReference type="Gene3D" id="3.40.710.10">
    <property type="entry name" value="DD-peptidase/beta-lactamase superfamily"/>
    <property type="match status" value="1"/>
</dbReference>
<dbReference type="InterPro" id="IPR052907">
    <property type="entry name" value="Beta-lactamase/esterase"/>
</dbReference>
<dbReference type="SUPFAM" id="SSF56601">
    <property type="entry name" value="beta-lactamase/transpeptidase-like"/>
    <property type="match status" value="1"/>
</dbReference>
<dbReference type="Proteomes" id="UP000494206">
    <property type="component" value="Unassembled WGS sequence"/>
</dbReference>
<evidence type="ECO:0000259" key="1">
    <source>
        <dbReference type="Pfam" id="PF00144"/>
    </source>
</evidence>
<dbReference type="InterPro" id="IPR001466">
    <property type="entry name" value="Beta-lactam-related"/>
</dbReference>
<dbReference type="PANTHER" id="PTHR43319">
    <property type="entry name" value="BETA-LACTAMASE-RELATED"/>
    <property type="match status" value="1"/>
</dbReference>
<evidence type="ECO:0000313" key="3">
    <source>
        <dbReference type="Proteomes" id="UP000494206"/>
    </source>
</evidence>
<evidence type="ECO:0000313" key="2">
    <source>
        <dbReference type="EMBL" id="CAB3411344.1"/>
    </source>
</evidence>
<dbReference type="EMBL" id="CADEPM010000013">
    <property type="protein sequence ID" value="CAB3411344.1"/>
    <property type="molecule type" value="Genomic_DNA"/>
</dbReference>
<feature type="domain" description="Beta-lactamase-related" evidence="1">
    <location>
        <begin position="26"/>
        <end position="382"/>
    </location>
</feature>
<dbReference type="Pfam" id="PF00144">
    <property type="entry name" value="Beta-lactamase"/>
    <property type="match status" value="1"/>
</dbReference>
<dbReference type="PANTHER" id="PTHR43319:SF3">
    <property type="entry name" value="BETA-LACTAMASE-RELATED DOMAIN-CONTAINING PROTEIN"/>
    <property type="match status" value="1"/>
</dbReference>
<keyword evidence="3" id="KW-1185">Reference proteome</keyword>
<organism evidence="2 3">
    <name type="scientific">Caenorhabditis bovis</name>
    <dbReference type="NCBI Taxonomy" id="2654633"/>
    <lineage>
        <taxon>Eukaryota</taxon>
        <taxon>Metazoa</taxon>
        <taxon>Ecdysozoa</taxon>
        <taxon>Nematoda</taxon>
        <taxon>Chromadorea</taxon>
        <taxon>Rhabditida</taxon>
        <taxon>Rhabditina</taxon>
        <taxon>Rhabditomorpha</taxon>
        <taxon>Rhabditoidea</taxon>
        <taxon>Rhabditidae</taxon>
        <taxon>Peloderinae</taxon>
        <taxon>Caenorhabditis</taxon>
    </lineage>
</organism>
<accession>A0A8S1FFL2</accession>
<name>A0A8S1FFL2_9PELO</name>
<sequence length="408" mass="46223">MPLKTKKLIPIHGATTEQFADVLESFKRNFEEGWEKAGASFCVIHKGKVVVDVWGGYADYECRKEWKEDTISTIFSCTKSCTAICFAMLVDRGFCDYSDKVIKYWPEFGANGKQDVTIEMVLNHTAGLPYFPGIRFTPKELVDHEKMAQIIEGLKPVYPPGTRTAYHALTFGWLADCVFRKIDPQKRSVGQFFKEEIATKHHIDIHIGDCSSEENRLARLFRCPKSLVAREIGYDKSILTLARYFYNPRGYFAGARKNMSYYGADFTMFNNSDLRVVGQPGVNGIGSAKAMAQLHQLVLDGILISNETFEKIKAPKNMTAFDHLIGEPQNKEHGFTYFQSPKKTWQFGHPGVGGQMVRADPVNDIIVAYLTNGMKTAGCGDHVFTFNRLQRKTYECLDRIPKFELPEP</sequence>
<comment type="caution">
    <text evidence="2">The sequence shown here is derived from an EMBL/GenBank/DDBJ whole genome shotgun (WGS) entry which is preliminary data.</text>
</comment>
<dbReference type="OrthoDB" id="5946976at2759"/>
<protein>
    <recommendedName>
        <fullName evidence="1">Beta-lactamase-related domain-containing protein</fullName>
    </recommendedName>
</protein>
<dbReference type="InterPro" id="IPR012338">
    <property type="entry name" value="Beta-lactam/transpept-like"/>
</dbReference>